<dbReference type="AlphaFoldDB" id="A0A9P0B933"/>
<name>A0A9P0B933_BRAAE</name>
<protein>
    <submittedName>
        <fullName evidence="2">Uncharacterized protein</fullName>
    </submittedName>
</protein>
<evidence type="ECO:0000313" key="3">
    <source>
        <dbReference type="Proteomes" id="UP001154078"/>
    </source>
</evidence>
<dbReference type="EMBL" id="OV121138">
    <property type="protein sequence ID" value="CAH0560386.1"/>
    <property type="molecule type" value="Genomic_DNA"/>
</dbReference>
<dbReference type="OrthoDB" id="8195095at2759"/>
<feature type="compositionally biased region" description="Low complexity" evidence="1">
    <location>
        <begin position="114"/>
        <end position="126"/>
    </location>
</feature>
<sequence length="234" mass="27157">MDFTEDQIREAKDFGEFYIDLVENYKTTVKYYLSDDIVLDWFGQTVKGEKKVNLFIKSNVATVKHFFSDAKPVENIGFRDTHVVKLPREPKKPIPSLLSPPRNEYHLRTPTKQTLPSTSSTPNKSSTRIRSDSVHSPAKRFKPTKLEFDSESESIEPECESLTVKFMLCEGSVEFHRPSIKKLQTETKWKRPCKLSIGYTLRNKQDYTIHLIIYEGNVKCRRNLLKDFSAEAEN</sequence>
<dbReference type="Proteomes" id="UP001154078">
    <property type="component" value="Chromosome 7"/>
</dbReference>
<reference evidence="2" key="1">
    <citation type="submission" date="2021-12" db="EMBL/GenBank/DDBJ databases">
        <authorList>
            <person name="King R."/>
        </authorList>
    </citation>
    <scope>NUCLEOTIDE SEQUENCE</scope>
</reference>
<proteinExistence type="predicted"/>
<accession>A0A9P0B933</accession>
<organism evidence="2 3">
    <name type="scientific">Brassicogethes aeneus</name>
    <name type="common">Rape pollen beetle</name>
    <name type="synonym">Meligethes aeneus</name>
    <dbReference type="NCBI Taxonomy" id="1431903"/>
    <lineage>
        <taxon>Eukaryota</taxon>
        <taxon>Metazoa</taxon>
        <taxon>Ecdysozoa</taxon>
        <taxon>Arthropoda</taxon>
        <taxon>Hexapoda</taxon>
        <taxon>Insecta</taxon>
        <taxon>Pterygota</taxon>
        <taxon>Neoptera</taxon>
        <taxon>Endopterygota</taxon>
        <taxon>Coleoptera</taxon>
        <taxon>Polyphaga</taxon>
        <taxon>Cucujiformia</taxon>
        <taxon>Nitidulidae</taxon>
        <taxon>Meligethinae</taxon>
        <taxon>Brassicogethes</taxon>
    </lineage>
</organism>
<keyword evidence="3" id="KW-1185">Reference proteome</keyword>
<feature type="region of interest" description="Disordered" evidence="1">
    <location>
        <begin position="89"/>
        <end position="147"/>
    </location>
</feature>
<evidence type="ECO:0000313" key="2">
    <source>
        <dbReference type="EMBL" id="CAH0560386.1"/>
    </source>
</evidence>
<gene>
    <name evidence="2" type="ORF">MELIAE_LOCUS10143</name>
</gene>
<evidence type="ECO:0000256" key="1">
    <source>
        <dbReference type="SAM" id="MobiDB-lite"/>
    </source>
</evidence>